<evidence type="ECO:0000313" key="4">
    <source>
        <dbReference type="Proteomes" id="UP000005039"/>
    </source>
</evidence>
<proteinExistence type="predicted"/>
<feature type="domain" description="Integrase catalytic" evidence="2">
    <location>
        <begin position="219"/>
        <end position="378"/>
    </location>
</feature>
<dbReference type="InterPro" id="IPR050900">
    <property type="entry name" value="Transposase_IS3/IS150/IS904"/>
</dbReference>
<dbReference type="GO" id="GO:0015074">
    <property type="term" value="P:DNA integration"/>
    <property type="evidence" value="ECO:0007669"/>
    <property type="project" value="InterPro"/>
</dbReference>
<dbReference type="PANTHER" id="PTHR46889">
    <property type="entry name" value="TRANSPOSASE INSF FOR INSERTION SEQUENCE IS3B-RELATED"/>
    <property type="match status" value="1"/>
</dbReference>
<dbReference type="Proteomes" id="UP000005039">
    <property type="component" value="Unassembled WGS sequence"/>
</dbReference>
<dbReference type="InterPro" id="IPR001584">
    <property type="entry name" value="Integrase_cat-core"/>
</dbReference>
<dbReference type="PATRIC" id="fig|1095750.3.peg.2217"/>
<gene>
    <name evidence="3" type="ORF">HMPREF9970_0247</name>
</gene>
<dbReference type="SUPFAM" id="SSF46689">
    <property type="entry name" value="Homeodomain-like"/>
    <property type="match status" value="1"/>
</dbReference>
<evidence type="ECO:0000313" key="3">
    <source>
        <dbReference type="EMBL" id="EIC94982.1"/>
    </source>
</evidence>
<dbReference type="SUPFAM" id="SSF53098">
    <property type="entry name" value="Ribonuclease H-like"/>
    <property type="match status" value="1"/>
</dbReference>
<dbReference type="AlphaFoldDB" id="I0R5M4"/>
<dbReference type="EMBL" id="AJGH01000105">
    <property type="protein sequence ID" value="EIC94982.1"/>
    <property type="molecule type" value="Genomic_DNA"/>
</dbReference>
<organism evidence="3 4">
    <name type="scientific">Lachnoanaerobaculum saburreum F0468</name>
    <dbReference type="NCBI Taxonomy" id="1095750"/>
    <lineage>
        <taxon>Bacteria</taxon>
        <taxon>Bacillati</taxon>
        <taxon>Bacillota</taxon>
        <taxon>Clostridia</taxon>
        <taxon>Lachnospirales</taxon>
        <taxon>Lachnospiraceae</taxon>
        <taxon>Lachnoanaerobaculum</taxon>
    </lineage>
</organism>
<protein>
    <submittedName>
        <fullName evidence="3">Transposase / HTH-like domain / integrase core domain multi-domain protein</fullName>
    </submittedName>
</protein>
<dbReference type="PROSITE" id="PS50994">
    <property type="entry name" value="INTEGRASE"/>
    <property type="match status" value="1"/>
</dbReference>
<evidence type="ECO:0000256" key="1">
    <source>
        <dbReference type="ARBA" id="ARBA00002286"/>
    </source>
</evidence>
<dbReference type="eggNOG" id="COG2801">
    <property type="taxonomic scope" value="Bacteria"/>
</dbReference>
<dbReference type="OrthoDB" id="9775203at2"/>
<dbReference type="NCBIfam" id="NF033516">
    <property type="entry name" value="transpos_IS3"/>
    <property type="match status" value="1"/>
</dbReference>
<reference evidence="3 4" key="1">
    <citation type="submission" date="2012-03" db="EMBL/GenBank/DDBJ databases">
        <authorList>
            <person name="Durkin A.S."/>
            <person name="McCorrison J."/>
            <person name="Torralba M."/>
            <person name="Gillis M."/>
            <person name="Methe B."/>
            <person name="Sutton G."/>
            <person name="Nelson K.E."/>
        </authorList>
    </citation>
    <scope>NUCLEOTIDE SEQUENCE [LARGE SCALE GENOMIC DNA]</scope>
    <source>
        <strain evidence="3 4">F0468</strain>
    </source>
</reference>
<dbReference type="InterPro" id="IPR009057">
    <property type="entry name" value="Homeodomain-like_sf"/>
</dbReference>
<dbReference type="InterPro" id="IPR002514">
    <property type="entry name" value="Transposase_8"/>
</dbReference>
<evidence type="ECO:0000259" key="2">
    <source>
        <dbReference type="PROSITE" id="PS50994"/>
    </source>
</evidence>
<dbReference type="Gene3D" id="3.30.420.10">
    <property type="entry name" value="Ribonuclease H-like superfamily/Ribonuclease H"/>
    <property type="match status" value="1"/>
</dbReference>
<accession>I0R5M4</accession>
<sequence>MSRQRRNFSAKFKSDLVIKLLKGEKDLNTLATENNIQPNLLRNWKKEFLNNASAVFDDKREENLKDKLVEERREKAEYAKKVGQLTMQVDWLKKNLKKFVDLTTRVRLVQNLLTTKEIPASTGAKLLDINRTSIYHKGSPVSYEELTCKEIIDHLHTDNPTWGARQMSAQLKNRGHLVGRRKARRYMNEMDIYPIYPKMNLSKRMQQAKVCPYLLHNAVIDAPNQAWSIDITYIPIKHGFLYLTAVIDWYSRCIVGWEVDDTLDTGMVINALKKAFAVAKPQILNSDQGCQFTSQQYIDFVKENNIRQSMDGKSRWADNIMIERWFRSFKYEEVYLTQYDNIKEARTAIVCYIHTYNFERCHSALDYKTPAECYYPAMLLPYVA</sequence>
<dbReference type="InterPro" id="IPR025948">
    <property type="entry name" value="HTH-like_dom"/>
</dbReference>
<dbReference type="InterPro" id="IPR012337">
    <property type="entry name" value="RNaseH-like_sf"/>
</dbReference>
<dbReference type="InterPro" id="IPR048020">
    <property type="entry name" value="Transpos_IS3"/>
</dbReference>
<comment type="function">
    <text evidence="1">Involved in the transposition of the insertion sequence.</text>
</comment>
<dbReference type="InterPro" id="IPR036397">
    <property type="entry name" value="RNaseH_sf"/>
</dbReference>
<keyword evidence="4" id="KW-1185">Reference proteome</keyword>
<name>I0R5M4_9FIRM</name>
<dbReference type="Pfam" id="PF01527">
    <property type="entry name" value="HTH_Tnp_1"/>
    <property type="match status" value="1"/>
</dbReference>
<dbReference type="GO" id="GO:0003677">
    <property type="term" value="F:DNA binding"/>
    <property type="evidence" value="ECO:0007669"/>
    <property type="project" value="InterPro"/>
</dbReference>
<dbReference type="Pfam" id="PF13276">
    <property type="entry name" value="HTH_21"/>
    <property type="match status" value="1"/>
</dbReference>
<dbReference type="PANTHER" id="PTHR46889:SF4">
    <property type="entry name" value="TRANSPOSASE INSO FOR INSERTION SEQUENCE ELEMENT IS911B-RELATED"/>
    <property type="match status" value="1"/>
</dbReference>
<dbReference type="GO" id="GO:0006313">
    <property type="term" value="P:DNA transposition"/>
    <property type="evidence" value="ECO:0007669"/>
    <property type="project" value="InterPro"/>
</dbReference>
<dbReference type="Pfam" id="PF13333">
    <property type="entry name" value="rve_2"/>
    <property type="match status" value="1"/>
</dbReference>
<dbReference type="RefSeq" id="WP_008754715.1">
    <property type="nucleotide sequence ID" value="NZ_AJGH01000105.1"/>
</dbReference>
<comment type="caution">
    <text evidence="3">The sequence shown here is derived from an EMBL/GenBank/DDBJ whole genome shotgun (WGS) entry which is preliminary data.</text>
</comment>
<dbReference type="Pfam" id="PF00665">
    <property type="entry name" value="rve"/>
    <property type="match status" value="1"/>
</dbReference>
<dbReference type="GO" id="GO:0004803">
    <property type="term" value="F:transposase activity"/>
    <property type="evidence" value="ECO:0007669"/>
    <property type="project" value="InterPro"/>
</dbReference>